<dbReference type="AlphaFoldDB" id="A0A7C8GUB0"/>
<organism evidence="8 9">
    <name type="scientific">Gracilibacillus oryzae</name>
    <dbReference type="NCBI Taxonomy" id="1672701"/>
    <lineage>
        <taxon>Bacteria</taxon>
        <taxon>Bacillati</taxon>
        <taxon>Bacillota</taxon>
        <taxon>Bacilli</taxon>
        <taxon>Bacillales</taxon>
        <taxon>Bacillaceae</taxon>
        <taxon>Gracilibacillus</taxon>
    </lineage>
</organism>
<keyword evidence="9" id="KW-1185">Reference proteome</keyword>
<evidence type="ECO:0000256" key="1">
    <source>
        <dbReference type="ARBA" id="ARBA00001946"/>
    </source>
</evidence>
<dbReference type="OrthoDB" id="4913at2"/>
<evidence type="ECO:0000256" key="5">
    <source>
        <dbReference type="ARBA" id="ARBA00022801"/>
    </source>
</evidence>
<dbReference type="RefSeq" id="WP_153402015.1">
    <property type="nucleotide sequence ID" value="NZ_ML762426.1"/>
</dbReference>
<dbReference type="GO" id="GO:0050545">
    <property type="term" value="F:sulfopyruvate decarboxylase activity"/>
    <property type="evidence" value="ECO:0007669"/>
    <property type="project" value="TreeGrafter"/>
</dbReference>
<dbReference type="PANTHER" id="PTHR37311:SF1">
    <property type="entry name" value="2-PHOSPHOSULFOLACTATE PHOSPHATASE-RELATED"/>
    <property type="match status" value="1"/>
</dbReference>
<name>A0A7C8GUB0_9BACI</name>
<gene>
    <name evidence="8" type="ORF">F9U64_05535</name>
</gene>
<dbReference type="EC" id="3.1.3.71" evidence="3"/>
<comment type="cofactor">
    <cofactor evidence="1">
        <name>Mg(2+)</name>
        <dbReference type="ChEBI" id="CHEBI:18420"/>
    </cofactor>
</comment>
<evidence type="ECO:0000313" key="8">
    <source>
        <dbReference type="EMBL" id="KAB8138294.1"/>
    </source>
</evidence>
<comment type="caution">
    <text evidence="8">The sequence shown here is derived from an EMBL/GenBank/DDBJ whole genome shotgun (WGS) entry which is preliminary data.</text>
</comment>
<dbReference type="Gene3D" id="3.90.1560.10">
    <property type="entry name" value="ComB-like"/>
    <property type="match status" value="1"/>
</dbReference>
<proteinExistence type="inferred from homology"/>
<dbReference type="PANTHER" id="PTHR37311">
    <property type="entry name" value="2-PHOSPHOSULFOLACTATE PHOSPHATASE-RELATED"/>
    <property type="match status" value="1"/>
</dbReference>
<dbReference type="GO" id="GO:0000287">
    <property type="term" value="F:magnesium ion binding"/>
    <property type="evidence" value="ECO:0007669"/>
    <property type="project" value="InterPro"/>
</dbReference>
<dbReference type="Pfam" id="PF04029">
    <property type="entry name" value="2-ph_phosp"/>
    <property type="match status" value="1"/>
</dbReference>
<evidence type="ECO:0000256" key="6">
    <source>
        <dbReference type="ARBA" id="ARBA00022842"/>
    </source>
</evidence>
<dbReference type="SUPFAM" id="SSF142823">
    <property type="entry name" value="ComB-like"/>
    <property type="match status" value="1"/>
</dbReference>
<evidence type="ECO:0000256" key="2">
    <source>
        <dbReference type="ARBA" id="ARBA00009997"/>
    </source>
</evidence>
<dbReference type="EMBL" id="WEID01000020">
    <property type="protein sequence ID" value="KAB8138294.1"/>
    <property type="molecule type" value="Genomic_DNA"/>
</dbReference>
<comment type="similarity">
    <text evidence="2">Belongs to the ComB family.</text>
</comment>
<keyword evidence="5" id="KW-0378">Hydrolase</keyword>
<reference evidence="8 9" key="1">
    <citation type="submission" date="2019-10" db="EMBL/GenBank/DDBJ databases">
        <title>Gracilibacillus sp. nov. isolated from rice seeds.</title>
        <authorList>
            <person name="He S."/>
        </authorList>
    </citation>
    <scope>NUCLEOTIDE SEQUENCE [LARGE SCALE GENOMIC DNA]</scope>
    <source>
        <strain evidence="8 9">TD8</strain>
    </source>
</reference>
<keyword evidence="6" id="KW-0460">Magnesium</keyword>
<evidence type="ECO:0000256" key="4">
    <source>
        <dbReference type="ARBA" id="ARBA00021948"/>
    </source>
</evidence>
<evidence type="ECO:0000313" key="9">
    <source>
        <dbReference type="Proteomes" id="UP000480246"/>
    </source>
</evidence>
<evidence type="ECO:0000256" key="3">
    <source>
        <dbReference type="ARBA" id="ARBA00012953"/>
    </source>
</evidence>
<accession>A0A7C8GUB0</accession>
<comment type="catalytic activity">
    <reaction evidence="7">
        <text>(2R)-O-phospho-3-sulfolactate + H2O = (2R)-3-sulfolactate + phosphate</text>
        <dbReference type="Rhea" id="RHEA:23416"/>
        <dbReference type="ChEBI" id="CHEBI:15377"/>
        <dbReference type="ChEBI" id="CHEBI:15597"/>
        <dbReference type="ChEBI" id="CHEBI:43474"/>
        <dbReference type="ChEBI" id="CHEBI:58738"/>
        <dbReference type="EC" id="3.1.3.71"/>
    </reaction>
</comment>
<dbReference type="InterPro" id="IPR005238">
    <property type="entry name" value="ComB-like"/>
</dbReference>
<dbReference type="InterPro" id="IPR036702">
    <property type="entry name" value="ComB-like_sf"/>
</dbReference>
<sequence>MKIQIYQGRNRIWEKADITIVIDVIRAFTVAHYAFMRGASRIFLVETVEQAFKMKKNNPGYLLAGEVNGNPVEGFEFDNSPFHIAQKQLTGETIVQRTTNGVRATLNCLDSDHLYVTGFSNARNTAEFIKKAHMEEERKINIVASHPSGDDDYACAEYIKQILEDTKQISPQEVETRILHSHVAKKFFDAKNTGFIREDVMCCVKELDTDFVMKVNVISEIPMIERVQVC</sequence>
<dbReference type="GO" id="GO:0050532">
    <property type="term" value="F:2-phosphosulfolactate phosphatase activity"/>
    <property type="evidence" value="ECO:0007669"/>
    <property type="project" value="UniProtKB-EC"/>
</dbReference>
<evidence type="ECO:0000256" key="7">
    <source>
        <dbReference type="ARBA" id="ARBA00033711"/>
    </source>
</evidence>
<dbReference type="Proteomes" id="UP000480246">
    <property type="component" value="Unassembled WGS sequence"/>
</dbReference>
<protein>
    <recommendedName>
        <fullName evidence="4">Probable 2-phosphosulfolactate phosphatase</fullName>
        <ecNumber evidence="3">3.1.3.71</ecNumber>
    </recommendedName>
</protein>